<dbReference type="InterPro" id="IPR016181">
    <property type="entry name" value="Acyl_CoA_acyltransferase"/>
</dbReference>
<dbReference type="Proteomes" id="UP000650081">
    <property type="component" value="Unassembled WGS sequence"/>
</dbReference>
<dbReference type="RefSeq" id="WP_187467687.1">
    <property type="nucleotide sequence ID" value="NZ_JACSIT010000141.1"/>
</dbReference>
<evidence type="ECO:0000256" key="1">
    <source>
        <dbReference type="ARBA" id="ARBA00022679"/>
    </source>
</evidence>
<dbReference type="InterPro" id="IPR000182">
    <property type="entry name" value="GNAT_dom"/>
</dbReference>
<dbReference type="Gene3D" id="3.40.630.30">
    <property type="match status" value="1"/>
</dbReference>
<protein>
    <submittedName>
        <fullName evidence="4">GNAT family N-acetyltransferase</fullName>
    </submittedName>
</protein>
<dbReference type="PANTHER" id="PTHR43877:SF2">
    <property type="entry name" value="AMINOALKYLPHOSPHONATE N-ACETYLTRANSFERASE-RELATED"/>
    <property type="match status" value="1"/>
</dbReference>
<dbReference type="PROSITE" id="PS51186">
    <property type="entry name" value="GNAT"/>
    <property type="match status" value="1"/>
</dbReference>
<sequence length="160" mass="18184">MTLTFHPLENTNTAFFHELFHSSFYTPPGEPPLPFDAIRSPELRRYYEYWGKAGDLGFIVQQDGEEVGAIWSRKFTRESPGYGFVAHDVAELGIAIKRGLRGAGVGQKLMDHFLDAMRQRGDKQVSLSVHGDNHAAQWYQRMGFRTVAFDGKKMTMVLDL</sequence>
<evidence type="ECO:0000313" key="5">
    <source>
        <dbReference type="Proteomes" id="UP000650081"/>
    </source>
</evidence>
<accession>A0A923PQK6</accession>
<proteinExistence type="predicted"/>
<keyword evidence="5" id="KW-1185">Reference proteome</keyword>
<dbReference type="PANTHER" id="PTHR43877">
    <property type="entry name" value="AMINOALKYLPHOSPHONATE N-ACETYLTRANSFERASE-RELATED-RELATED"/>
    <property type="match status" value="1"/>
</dbReference>
<dbReference type="InterPro" id="IPR050832">
    <property type="entry name" value="Bact_Acetyltransf"/>
</dbReference>
<evidence type="ECO:0000259" key="3">
    <source>
        <dbReference type="PROSITE" id="PS51186"/>
    </source>
</evidence>
<keyword evidence="2" id="KW-0012">Acyltransferase</keyword>
<name>A0A923PQK6_9BACT</name>
<comment type="caution">
    <text evidence="4">The sequence shown here is derived from an EMBL/GenBank/DDBJ whole genome shotgun (WGS) entry which is preliminary data.</text>
</comment>
<keyword evidence="1" id="KW-0808">Transferase</keyword>
<dbReference type="CDD" id="cd04301">
    <property type="entry name" value="NAT_SF"/>
    <property type="match status" value="1"/>
</dbReference>
<evidence type="ECO:0000256" key="2">
    <source>
        <dbReference type="ARBA" id="ARBA00023315"/>
    </source>
</evidence>
<organism evidence="4 5">
    <name type="scientific">Neolewinella lacunae</name>
    <dbReference type="NCBI Taxonomy" id="1517758"/>
    <lineage>
        <taxon>Bacteria</taxon>
        <taxon>Pseudomonadati</taxon>
        <taxon>Bacteroidota</taxon>
        <taxon>Saprospiria</taxon>
        <taxon>Saprospirales</taxon>
        <taxon>Lewinellaceae</taxon>
        <taxon>Neolewinella</taxon>
    </lineage>
</organism>
<reference evidence="4" key="1">
    <citation type="submission" date="2020-08" db="EMBL/GenBank/DDBJ databases">
        <title>Lewinella bacteria from marine environments.</title>
        <authorList>
            <person name="Zhong Y."/>
        </authorList>
    </citation>
    <scope>NUCLEOTIDE SEQUENCE</scope>
    <source>
        <strain evidence="4">KCTC 42187</strain>
    </source>
</reference>
<gene>
    <name evidence="4" type="ORF">H9S92_15940</name>
</gene>
<dbReference type="SUPFAM" id="SSF55729">
    <property type="entry name" value="Acyl-CoA N-acyltransferases (Nat)"/>
    <property type="match status" value="1"/>
</dbReference>
<dbReference type="EMBL" id="JACSIT010000141">
    <property type="protein sequence ID" value="MBC6995659.1"/>
    <property type="molecule type" value="Genomic_DNA"/>
</dbReference>
<evidence type="ECO:0000313" key="4">
    <source>
        <dbReference type="EMBL" id="MBC6995659.1"/>
    </source>
</evidence>
<feature type="domain" description="N-acetyltransferase" evidence="3">
    <location>
        <begin position="3"/>
        <end position="160"/>
    </location>
</feature>
<dbReference type="GO" id="GO:0016747">
    <property type="term" value="F:acyltransferase activity, transferring groups other than amino-acyl groups"/>
    <property type="evidence" value="ECO:0007669"/>
    <property type="project" value="InterPro"/>
</dbReference>
<dbReference type="AlphaFoldDB" id="A0A923PQK6"/>
<dbReference type="Pfam" id="PF00583">
    <property type="entry name" value="Acetyltransf_1"/>
    <property type="match status" value="1"/>
</dbReference>